<dbReference type="Pfam" id="PF00370">
    <property type="entry name" value="FGGY_N"/>
    <property type="match status" value="1"/>
</dbReference>
<dbReference type="InterPro" id="IPR005929">
    <property type="entry name" value="Ribulokinase"/>
</dbReference>
<dbReference type="InterPro" id="IPR018483">
    <property type="entry name" value="Carb_kinase_FGGY_CS"/>
</dbReference>
<dbReference type="InterPro" id="IPR000577">
    <property type="entry name" value="Carb_kinase_FGGY"/>
</dbReference>
<dbReference type="InterPro" id="IPR018484">
    <property type="entry name" value="FGGY_N"/>
</dbReference>
<evidence type="ECO:0000256" key="2">
    <source>
        <dbReference type="ARBA" id="ARBA00022741"/>
    </source>
</evidence>
<dbReference type="GO" id="GO:0005524">
    <property type="term" value="F:ATP binding"/>
    <property type="evidence" value="ECO:0007669"/>
    <property type="project" value="UniProtKB-KW"/>
</dbReference>
<keyword evidence="4" id="KW-0067">ATP-binding</keyword>
<keyword evidence="5" id="KW-0054">Arabinose catabolism</keyword>
<dbReference type="SUPFAM" id="SSF53067">
    <property type="entry name" value="Actin-like ATPase domain"/>
    <property type="match status" value="2"/>
</dbReference>
<dbReference type="GO" id="GO:0005737">
    <property type="term" value="C:cytoplasm"/>
    <property type="evidence" value="ECO:0007669"/>
    <property type="project" value="TreeGrafter"/>
</dbReference>
<evidence type="ECO:0000256" key="7">
    <source>
        <dbReference type="RuleBase" id="RU003733"/>
    </source>
</evidence>
<name>A0A4R6IKD7_9SPHI</name>
<evidence type="ECO:0000256" key="6">
    <source>
        <dbReference type="ARBA" id="ARBA00023277"/>
    </source>
</evidence>
<comment type="caution">
    <text evidence="10">The sequence shown here is derived from an EMBL/GenBank/DDBJ whole genome shotgun (WGS) entry which is preliminary data.</text>
</comment>
<protein>
    <submittedName>
        <fullName evidence="10">L-ribulokinase</fullName>
    </submittedName>
</protein>
<dbReference type="PROSITE" id="PS00445">
    <property type="entry name" value="FGGY_KINASES_2"/>
    <property type="match status" value="1"/>
</dbReference>
<evidence type="ECO:0000256" key="1">
    <source>
        <dbReference type="ARBA" id="ARBA00022679"/>
    </source>
</evidence>
<gene>
    <name evidence="10" type="ORF">CLV32_1504</name>
</gene>
<evidence type="ECO:0000313" key="10">
    <source>
        <dbReference type="EMBL" id="TDO22529.1"/>
    </source>
</evidence>
<evidence type="ECO:0000256" key="3">
    <source>
        <dbReference type="ARBA" id="ARBA00022777"/>
    </source>
</evidence>
<dbReference type="PIRSF" id="PIRSF000538">
    <property type="entry name" value="GlpK"/>
    <property type="match status" value="1"/>
</dbReference>
<dbReference type="NCBIfam" id="NF003154">
    <property type="entry name" value="PRK04123.1"/>
    <property type="match status" value="1"/>
</dbReference>
<dbReference type="PANTHER" id="PTHR43435">
    <property type="entry name" value="RIBULOKINASE"/>
    <property type="match status" value="1"/>
</dbReference>
<dbReference type="RefSeq" id="WP_133553963.1">
    <property type="nucleotide sequence ID" value="NZ_SNWM01000002.1"/>
</dbReference>
<feature type="domain" description="Carbohydrate kinase FGGY C-terminal" evidence="9">
    <location>
        <begin position="292"/>
        <end position="499"/>
    </location>
</feature>
<dbReference type="OrthoDB" id="9805576at2"/>
<evidence type="ECO:0000259" key="8">
    <source>
        <dbReference type="Pfam" id="PF00370"/>
    </source>
</evidence>
<keyword evidence="3 7" id="KW-0418">Kinase</keyword>
<proteinExistence type="inferred from homology"/>
<dbReference type="GO" id="GO:0019150">
    <property type="term" value="F:D-ribulokinase activity"/>
    <property type="evidence" value="ECO:0007669"/>
    <property type="project" value="TreeGrafter"/>
</dbReference>
<feature type="domain" description="Carbohydrate kinase FGGY N-terminal" evidence="8">
    <location>
        <begin position="7"/>
        <end position="283"/>
    </location>
</feature>
<evidence type="ECO:0000256" key="5">
    <source>
        <dbReference type="ARBA" id="ARBA00022935"/>
    </source>
</evidence>
<evidence type="ECO:0000256" key="4">
    <source>
        <dbReference type="ARBA" id="ARBA00022840"/>
    </source>
</evidence>
<comment type="similarity">
    <text evidence="7">Belongs to the FGGY kinase family.</text>
</comment>
<dbReference type="EMBL" id="SNWM01000002">
    <property type="protein sequence ID" value="TDO22529.1"/>
    <property type="molecule type" value="Genomic_DNA"/>
</dbReference>
<evidence type="ECO:0000259" key="9">
    <source>
        <dbReference type="Pfam" id="PF02782"/>
    </source>
</evidence>
<keyword evidence="11" id="KW-1185">Reference proteome</keyword>
<sequence length="549" mass="59500">MSGHLKYVIGLDFGTDSVRALLVDALTGVEVESAVHFYTRWKQGLYCDAALSQFRQHPLDFEEGMEITIKSVLAKVGPQIASGVVGLSIDTTGSSPVALDDNGRPLALSPAFAENPNAMVILWKDHTAALEAEEINSLAHSWETDYTQYSGGVYSPEWFWSKILHTIKTDADVAQAAYSWAEHCDWMPALLTGNSDPRKWKRSRCAAGHKAMWHNDFGGLPSESFLTTLHPALAGLRDRLYTETYTSDEAAGRLSSYWAERLGLPEQVVIGVGALDAHFGAVGSAITPFSLVKVMGTSTCDMLTAPNAQYERAFIKGICGQVDGSIMPGMLGMEAGQSAFGDVYSWFRELLEFPLRELLADYLPAKELARVSSEILPALSKKAALLPLTVQDVVATDWINGRRTPDTDLGLKAAIYGLQLGIGAAHIFKALVEATAFGSKAIVDQFEKEGVPIERVIALGGIAKKSPFVMQTLANVLNIEILVVKSDQACALGATMFAATVSGLYENVAEAQKTISSGFDATYYPQADKVSVYEVLYQKYVKLGLAMES</sequence>
<dbReference type="CDD" id="cd07781">
    <property type="entry name" value="ASKHA_NBD_FGGY_L-RBK"/>
    <property type="match status" value="1"/>
</dbReference>
<reference evidence="10 11" key="1">
    <citation type="submission" date="2019-03" db="EMBL/GenBank/DDBJ databases">
        <title>Genomic Encyclopedia of Archaeal and Bacterial Type Strains, Phase II (KMG-II): from individual species to whole genera.</title>
        <authorList>
            <person name="Goeker M."/>
        </authorList>
    </citation>
    <scope>NUCLEOTIDE SEQUENCE [LARGE SCALE GENOMIC DNA]</scope>
    <source>
        <strain evidence="10 11">DSM 19034</strain>
    </source>
</reference>
<dbReference type="Proteomes" id="UP000295499">
    <property type="component" value="Unassembled WGS sequence"/>
</dbReference>
<keyword evidence="2" id="KW-0547">Nucleotide-binding</keyword>
<keyword evidence="6" id="KW-0119">Carbohydrate metabolism</keyword>
<dbReference type="InterPro" id="IPR018485">
    <property type="entry name" value="FGGY_C"/>
</dbReference>
<keyword evidence="1 7" id="KW-0808">Transferase</keyword>
<dbReference type="Gene3D" id="1.20.58.2240">
    <property type="match status" value="1"/>
</dbReference>
<dbReference type="AlphaFoldDB" id="A0A4R6IKD7"/>
<organism evidence="10 11">
    <name type="scientific">Pedobacter duraquae</name>
    <dbReference type="NCBI Taxonomy" id="425511"/>
    <lineage>
        <taxon>Bacteria</taxon>
        <taxon>Pseudomonadati</taxon>
        <taxon>Bacteroidota</taxon>
        <taxon>Sphingobacteriia</taxon>
        <taxon>Sphingobacteriales</taxon>
        <taxon>Sphingobacteriaceae</taxon>
        <taxon>Pedobacter</taxon>
    </lineage>
</organism>
<dbReference type="Pfam" id="PF02782">
    <property type="entry name" value="FGGY_C"/>
    <property type="match status" value="1"/>
</dbReference>
<dbReference type="GO" id="GO:0019569">
    <property type="term" value="P:L-arabinose catabolic process to D-xylulose 5-phosphate"/>
    <property type="evidence" value="ECO:0007669"/>
    <property type="project" value="InterPro"/>
</dbReference>
<dbReference type="PANTHER" id="PTHR43435:SF4">
    <property type="entry name" value="FGGY CARBOHYDRATE KINASE DOMAIN-CONTAINING PROTEIN"/>
    <property type="match status" value="1"/>
</dbReference>
<dbReference type="InterPro" id="IPR043129">
    <property type="entry name" value="ATPase_NBD"/>
</dbReference>
<evidence type="ECO:0000313" key="11">
    <source>
        <dbReference type="Proteomes" id="UP000295499"/>
    </source>
</evidence>
<dbReference type="Gene3D" id="3.30.420.40">
    <property type="match status" value="1"/>
</dbReference>
<dbReference type="GO" id="GO:0008741">
    <property type="term" value="F:ribulokinase activity"/>
    <property type="evidence" value="ECO:0007669"/>
    <property type="project" value="InterPro"/>
</dbReference>
<accession>A0A4R6IKD7</accession>